<dbReference type="NCBIfam" id="TIGR00756">
    <property type="entry name" value="PPR"/>
    <property type="match status" value="2"/>
</dbReference>
<accession>A0AAP0RB53</accession>
<evidence type="ECO:0000256" key="2">
    <source>
        <dbReference type="PROSITE-ProRule" id="PRU00708"/>
    </source>
</evidence>
<evidence type="ECO:0008006" key="5">
    <source>
        <dbReference type="Google" id="ProtNLM"/>
    </source>
</evidence>
<dbReference type="InterPro" id="IPR046960">
    <property type="entry name" value="PPR_At4g14850-like_plant"/>
</dbReference>
<dbReference type="InterPro" id="IPR011990">
    <property type="entry name" value="TPR-like_helical_dom_sf"/>
</dbReference>
<dbReference type="PANTHER" id="PTHR24015">
    <property type="entry name" value="OS07G0578800 PROTEIN-RELATED"/>
    <property type="match status" value="1"/>
</dbReference>
<feature type="repeat" description="PPR" evidence="2">
    <location>
        <begin position="123"/>
        <end position="153"/>
    </location>
</feature>
<feature type="repeat" description="PPR" evidence="2">
    <location>
        <begin position="22"/>
        <end position="56"/>
    </location>
</feature>
<dbReference type="PANTHER" id="PTHR24015:SF1854">
    <property type="entry name" value="OS07G0578800 PROTEIN"/>
    <property type="match status" value="1"/>
</dbReference>
<dbReference type="AlphaFoldDB" id="A0AAP0RB53"/>
<name>A0AAP0RB53_LIQFO</name>
<dbReference type="GO" id="GO:0003723">
    <property type="term" value="F:RNA binding"/>
    <property type="evidence" value="ECO:0007669"/>
    <property type="project" value="InterPro"/>
</dbReference>
<keyword evidence="1" id="KW-0677">Repeat</keyword>
<keyword evidence="4" id="KW-1185">Reference proteome</keyword>
<sequence>MYAELNCVAAVQKVFDEMRGSDVISWNTLILALAQNNLKDQAWELFGKMRESKIKPNPYTIISILAVCEDESYLNVGRSIHGYLIKHSIEMNLSLNTALTDMYMNCCDEETAINLFEGCPSRDLISWNALIASYIKNNQAHKAVLLFNRMILELEPNSVTIINLLSACTHLANLPQGQCLHAYIIRRDSSLGFNISLANAFITMYARCGSMKNAEKIFKSLPRRDIISWNVMIACYGAHGLGYDAMLAFSADVRRWFQAKWSLVGGQTTENVAQGEGFRKASGN</sequence>
<proteinExistence type="predicted"/>
<dbReference type="PROSITE" id="PS51375">
    <property type="entry name" value="PPR"/>
    <property type="match status" value="2"/>
</dbReference>
<dbReference type="FunFam" id="1.25.40.10:FF:000073">
    <property type="entry name" value="Pentatricopeptide repeat-containing protein chloroplastic"/>
    <property type="match status" value="1"/>
</dbReference>
<evidence type="ECO:0000313" key="4">
    <source>
        <dbReference type="Proteomes" id="UP001415857"/>
    </source>
</evidence>
<evidence type="ECO:0000256" key="1">
    <source>
        <dbReference type="ARBA" id="ARBA00022737"/>
    </source>
</evidence>
<comment type="caution">
    <text evidence="3">The sequence shown here is derived from an EMBL/GenBank/DDBJ whole genome shotgun (WGS) entry which is preliminary data.</text>
</comment>
<protein>
    <recommendedName>
        <fullName evidence="5">Pentatricopeptide repeat-containing protein</fullName>
    </recommendedName>
</protein>
<organism evidence="3 4">
    <name type="scientific">Liquidambar formosana</name>
    <name type="common">Formosan gum</name>
    <dbReference type="NCBI Taxonomy" id="63359"/>
    <lineage>
        <taxon>Eukaryota</taxon>
        <taxon>Viridiplantae</taxon>
        <taxon>Streptophyta</taxon>
        <taxon>Embryophyta</taxon>
        <taxon>Tracheophyta</taxon>
        <taxon>Spermatophyta</taxon>
        <taxon>Magnoliopsida</taxon>
        <taxon>eudicotyledons</taxon>
        <taxon>Gunneridae</taxon>
        <taxon>Pentapetalae</taxon>
        <taxon>Saxifragales</taxon>
        <taxon>Altingiaceae</taxon>
        <taxon>Liquidambar</taxon>
    </lineage>
</organism>
<dbReference type="Pfam" id="PF01535">
    <property type="entry name" value="PPR"/>
    <property type="match status" value="2"/>
</dbReference>
<dbReference type="EMBL" id="JBBPBK010000012">
    <property type="protein sequence ID" value="KAK9273767.1"/>
    <property type="molecule type" value="Genomic_DNA"/>
</dbReference>
<dbReference type="GO" id="GO:0009451">
    <property type="term" value="P:RNA modification"/>
    <property type="evidence" value="ECO:0007669"/>
    <property type="project" value="InterPro"/>
</dbReference>
<dbReference type="Pfam" id="PF13041">
    <property type="entry name" value="PPR_2"/>
    <property type="match status" value="2"/>
</dbReference>
<evidence type="ECO:0000313" key="3">
    <source>
        <dbReference type="EMBL" id="KAK9273767.1"/>
    </source>
</evidence>
<dbReference type="Proteomes" id="UP001415857">
    <property type="component" value="Unassembled WGS sequence"/>
</dbReference>
<reference evidence="3 4" key="1">
    <citation type="journal article" date="2024" name="Plant J.">
        <title>Genome sequences and population genomics reveal climatic adaptation and genomic divergence between two closely related sweetgum species.</title>
        <authorList>
            <person name="Xu W.Q."/>
            <person name="Ren C.Q."/>
            <person name="Zhang X.Y."/>
            <person name="Comes H.P."/>
            <person name="Liu X.H."/>
            <person name="Li Y.G."/>
            <person name="Kettle C.J."/>
            <person name="Jalonen R."/>
            <person name="Gaisberger H."/>
            <person name="Ma Y.Z."/>
            <person name="Qiu Y.X."/>
        </authorList>
    </citation>
    <scope>NUCLEOTIDE SEQUENCE [LARGE SCALE GENOMIC DNA]</scope>
    <source>
        <strain evidence="3">Hangzhou</strain>
    </source>
</reference>
<dbReference type="InterPro" id="IPR002885">
    <property type="entry name" value="PPR_rpt"/>
</dbReference>
<gene>
    <name evidence="3" type="ORF">L1049_018577</name>
</gene>
<dbReference type="Gene3D" id="1.25.40.10">
    <property type="entry name" value="Tetratricopeptide repeat domain"/>
    <property type="match status" value="3"/>
</dbReference>